<dbReference type="AlphaFoldDB" id="A0A9D0ZIV5"/>
<comment type="caution">
    <text evidence="2">The sequence shown here is derived from an EMBL/GenBank/DDBJ whole genome shotgun (WGS) entry which is preliminary data.</text>
</comment>
<dbReference type="SUPFAM" id="SSF53067">
    <property type="entry name" value="Actin-like ATPase domain"/>
    <property type="match status" value="2"/>
</dbReference>
<name>A0A9D0ZIV5_9FIRM</name>
<dbReference type="GO" id="GO:0005829">
    <property type="term" value="C:cytosol"/>
    <property type="evidence" value="ECO:0007669"/>
    <property type="project" value="TreeGrafter"/>
</dbReference>
<dbReference type="CDD" id="cd24032">
    <property type="entry name" value="ASKHA_NBD_TsaB"/>
    <property type="match status" value="1"/>
</dbReference>
<dbReference type="GO" id="GO:0002949">
    <property type="term" value="P:tRNA threonylcarbamoyladenosine modification"/>
    <property type="evidence" value="ECO:0007669"/>
    <property type="project" value="InterPro"/>
</dbReference>
<organism evidence="2 3">
    <name type="scientific">Candidatus Scatavimonas merdigallinarum</name>
    <dbReference type="NCBI Taxonomy" id="2840914"/>
    <lineage>
        <taxon>Bacteria</taxon>
        <taxon>Bacillati</taxon>
        <taxon>Bacillota</taxon>
        <taxon>Clostridia</taxon>
        <taxon>Eubacteriales</taxon>
        <taxon>Oscillospiraceae</taxon>
        <taxon>Oscillospiraceae incertae sedis</taxon>
        <taxon>Candidatus Scatavimonas</taxon>
    </lineage>
</organism>
<evidence type="ECO:0000313" key="2">
    <source>
        <dbReference type="EMBL" id="HIQ80236.1"/>
    </source>
</evidence>
<sequence length="237" mass="25742">MKLLAVDSTAAPASVAIWEDGRLCGEFFIHTSLTHSVTLMPMCQALLQNTMTDIKEIDAFAVTAGPGSFTGVRIGVAAVKGMAQALDKPCIAVSTLEAMAQNLLGTDCIICAVMDARCKQFYNALFQSKGGVLTRLTQDRALSHVQLAADLKAYQKRIILTGDGSQAAYALLSDEVKNLELAQPLLRYQRAGGVAMAAYRLYMQGEHFTAARLMPFYLRLSQAERELKKKTEGAKKC</sequence>
<gene>
    <name evidence="2" type="primary">tsaB</name>
    <name evidence="2" type="ORF">IAD32_03000</name>
</gene>
<dbReference type="PANTHER" id="PTHR11735:SF11">
    <property type="entry name" value="TRNA THREONYLCARBAMOYLADENOSINE BIOSYNTHESIS PROTEIN TSAB"/>
    <property type="match status" value="1"/>
</dbReference>
<dbReference type="EMBL" id="DVFW01000018">
    <property type="protein sequence ID" value="HIQ80236.1"/>
    <property type="molecule type" value="Genomic_DNA"/>
</dbReference>
<reference evidence="2" key="1">
    <citation type="submission" date="2020-10" db="EMBL/GenBank/DDBJ databases">
        <authorList>
            <person name="Gilroy R."/>
        </authorList>
    </citation>
    <scope>NUCLEOTIDE SEQUENCE</scope>
    <source>
        <strain evidence="2">ChiSjej1B19-3389</strain>
    </source>
</reference>
<reference evidence="2" key="2">
    <citation type="journal article" date="2021" name="PeerJ">
        <title>Extensive microbial diversity within the chicken gut microbiome revealed by metagenomics and culture.</title>
        <authorList>
            <person name="Gilroy R."/>
            <person name="Ravi A."/>
            <person name="Getino M."/>
            <person name="Pursley I."/>
            <person name="Horton D.L."/>
            <person name="Alikhan N.F."/>
            <person name="Baker D."/>
            <person name="Gharbi K."/>
            <person name="Hall N."/>
            <person name="Watson M."/>
            <person name="Adriaenssens E.M."/>
            <person name="Foster-Nyarko E."/>
            <person name="Jarju S."/>
            <person name="Secka A."/>
            <person name="Antonio M."/>
            <person name="Oren A."/>
            <person name="Chaudhuri R.R."/>
            <person name="La Ragione R."/>
            <person name="Hildebrand F."/>
            <person name="Pallen M.J."/>
        </authorList>
    </citation>
    <scope>NUCLEOTIDE SEQUENCE</scope>
    <source>
        <strain evidence="2">ChiSjej1B19-3389</strain>
    </source>
</reference>
<dbReference type="Gene3D" id="3.30.420.40">
    <property type="match status" value="2"/>
</dbReference>
<accession>A0A9D0ZIV5</accession>
<dbReference type="NCBIfam" id="TIGR03725">
    <property type="entry name" value="T6A_YeaZ"/>
    <property type="match status" value="1"/>
</dbReference>
<dbReference type="PANTHER" id="PTHR11735">
    <property type="entry name" value="TRNA N6-ADENOSINE THREONYLCARBAMOYLTRANSFERASE"/>
    <property type="match status" value="1"/>
</dbReference>
<feature type="domain" description="Gcp-like" evidence="1">
    <location>
        <begin position="32"/>
        <end position="148"/>
    </location>
</feature>
<dbReference type="InterPro" id="IPR022496">
    <property type="entry name" value="T6A_TsaB"/>
</dbReference>
<dbReference type="InterPro" id="IPR043129">
    <property type="entry name" value="ATPase_NBD"/>
</dbReference>
<protein>
    <submittedName>
        <fullName evidence="2">tRNA (Adenosine(37)-N6)-threonylcarbamoyltransferase complex dimerization subunit type 1 TsaB</fullName>
    </submittedName>
</protein>
<dbReference type="Pfam" id="PF00814">
    <property type="entry name" value="TsaD"/>
    <property type="match status" value="1"/>
</dbReference>
<evidence type="ECO:0000313" key="3">
    <source>
        <dbReference type="Proteomes" id="UP000886787"/>
    </source>
</evidence>
<proteinExistence type="predicted"/>
<evidence type="ECO:0000259" key="1">
    <source>
        <dbReference type="Pfam" id="PF00814"/>
    </source>
</evidence>
<dbReference type="InterPro" id="IPR000905">
    <property type="entry name" value="Gcp-like_dom"/>
</dbReference>
<dbReference type="Proteomes" id="UP000886787">
    <property type="component" value="Unassembled WGS sequence"/>
</dbReference>